<name>A0A0B0ERD0_9BACT</name>
<gene>
    <name evidence="1" type="ORF">SCABRO_00576</name>
</gene>
<dbReference type="eggNOG" id="ENOG5033AII">
    <property type="taxonomic scope" value="Bacteria"/>
</dbReference>
<dbReference type="AlphaFoldDB" id="A0A0B0ERD0"/>
<proteinExistence type="predicted"/>
<evidence type="ECO:0000313" key="1">
    <source>
        <dbReference type="EMBL" id="KHE93708.1"/>
    </source>
</evidence>
<dbReference type="EMBL" id="JRYO01000041">
    <property type="protein sequence ID" value="KHE93708.1"/>
    <property type="molecule type" value="Genomic_DNA"/>
</dbReference>
<evidence type="ECO:0000313" key="2">
    <source>
        <dbReference type="Proteomes" id="UP000030652"/>
    </source>
</evidence>
<organism evidence="1 2">
    <name type="scientific">Candidatus Scalindua brodae</name>
    <dbReference type="NCBI Taxonomy" id="237368"/>
    <lineage>
        <taxon>Bacteria</taxon>
        <taxon>Pseudomonadati</taxon>
        <taxon>Planctomycetota</taxon>
        <taxon>Candidatus Brocadiia</taxon>
        <taxon>Candidatus Brocadiales</taxon>
        <taxon>Candidatus Scalinduaceae</taxon>
        <taxon>Candidatus Scalindua</taxon>
    </lineage>
</organism>
<dbReference type="Proteomes" id="UP000030652">
    <property type="component" value="Unassembled WGS sequence"/>
</dbReference>
<accession>A0A0B0ERD0</accession>
<protein>
    <submittedName>
        <fullName evidence="1">Uncharacterized protein</fullName>
    </submittedName>
</protein>
<comment type="caution">
    <text evidence="1">The sequence shown here is derived from an EMBL/GenBank/DDBJ whole genome shotgun (WGS) entry which is preliminary data.</text>
</comment>
<reference evidence="1 2" key="1">
    <citation type="submission" date="2014-10" db="EMBL/GenBank/DDBJ databases">
        <title>Draft genome of anammox bacterium scalindua brodae, obtained using differential coverage binning of sequence data from two enrichment reactors.</title>
        <authorList>
            <person name="Speth D.R."/>
            <person name="Russ L."/>
            <person name="Kartal B."/>
            <person name="Op den Camp H.J."/>
            <person name="Dutilh B.E."/>
            <person name="Jetten M.S."/>
        </authorList>
    </citation>
    <scope>NUCLEOTIDE SEQUENCE [LARGE SCALE GENOMIC DNA]</scope>
    <source>
        <strain evidence="1">RU1</strain>
    </source>
</reference>
<sequence>MAKVRCPGSMKTMVPEPLERKCPKCGSMIEIWSDEEKADCKCGETVFKDAAPTCVVWCSAAEECLGDIFDVKKLKEDAKKKAAAEGNPEFVAQVAEKIKKEKDKNCAQVKEGFKKEKEKDS</sequence>